<sequence length="76" mass="9112">MVRRLNLCLERRYYPLLKIRDILRKLPEPVYVTALDLVMGYYSRILAKESRQYTAIVLPWGKYRYCRLPMSISTSP</sequence>
<proteinExistence type="predicted"/>
<gene>
    <name evidence="1" type="ORF">PHMEG_0009000</name>
</gene>
<dbReference type="SUPFAM" id="SSF56672">
    <property type="entry name" value="DNA/RNA polymerases"/>
    <property type="match status" value="1"/>
</dbReference>
<dbReference type="InterPro" id="IPR043502">
    <property type="entry name" value="DNA/RNA_pol_sf"/>
</dbReference>
<dbReference type="Gene3D" id="3.10.10.10">
    <property type="entry name" value="HIV Type 1 Reverse Transcriptase, subunit A, domain 1"/>
    <property type="match status" value="1"/>
</dbReference>
<evidence type="ECO:0000313" key="2">
    <source>
        <dbReference type="Proteomes" id="UP000198211"/>
    </source>
</evidence>
<name>A0A225WI46_9STRA</name>
<accession>A0A225WI46</accession>
<keyword evidence="2" id="KW-1185">Reference proteome</keyword>
<evidence type="ECO:0000313" key="1">
    <source>
        <dbReference type="EMBL" id="OWZ17104.1"/>
    </source>
</evidence>
<dbReference type="Gene3D" id="3.30.70.270">
    <property type="match status" value="1"/>
</dbReference>
<dbReference type="OrthoDB" id="10060843at2759"/>
<dbReference type="EMBL" id="NBNE01000813">
    <property type="protein sequence ID" value="OWZ17104.1"/>
    <property type="molecule type" value="Genomic_DNA"/>
</dbReference>
<dbReference type="Proteomes" id="UP000198211">
    <property type="component" value="Unassembled WGS sequence"/>
</dbReference>
<dbReference type="AlphaFoldDB" id="A0A225WI46"/>
<comment type="caution">
    <text evidence="1">The sequence shown here is derived from an EMBL/GenBank/DDBJ whole genome shotgun (WGS) entry which is preliminary data.</text>
</comment>
<dbReference type="InterPro" id="IPR043128">
    <property type="entry name" value="Rev_trsase/Diguanyl_cyclase"/>
</dbReference>
<organism evidence="1 2">
    <name type="scientific">Phytophthora megakarya</name>
    <dbReference type="NCBI Taxonomy" id="4795"/>
    <lineage>
        <taxon>Eukaryota</taxon>
        <taxon>Sar</taxon>
        <taxon>Stramenopiles</taxon>
        <taxon>Oomycota</taxon>
        <taxon>Peronosporomycetes</taxon>
        <taxon>Peronosporales</taxon>
        <taxon>Peronosporaceae</taxon>
        <taxon>Phytophthora</taxon>
    </lineage>
</organism>
<reference evidence="2" key="1">
    <citation type="submission" date="2017-03" db="EMBL/GenBank/DDBJ databases">
        <title>Phytopthora megakarya and P. palmivora, two closely related causual agents of cacao black pod achieved similar genome size and gene model numbers by different mechanisms.</title>
        <authorList>
            <person name="Ali S."/>
            <person name="Shao J."/>
            <person name="Larry D.J."/>
            <person name="Kronmiller B."/>
            <person name="Shen D."/>
            <person name="Strem M.D."/>
            <person name="Melnick R.L."/>
            <person name="Guiltinan M.J."/>
            <person name="Tyler B.M."/>
            <person name="Meinhardt L.W."/>
            <person name="Bailey B.A."/>
        </authorList>
    </citation>
    <scope>NUCLEOTIDE SEQUENCE [LARGE SCALE GENOMIC DNA]</scope>
    <source>
        <strain evidence="2">zdho120</strain>
    </source>
</reference>
<protein>
    <submittedName>
        <fullName evidence="1">Pol Polyprotein</fullName>
    </submittedName>
</protein>